<keyword evidence="10" id="KW-1185">Reference proteome</keyword>
<dbReference type="Gene3D" id="3.10.10.10">
    <property type="entry name" value="HIV Type 1 Reverse Transcriptase, subunit A, domain 1"/>
    <property type="match status" value="1"/>
</dbReference>
<dbReference type="EC" id="2.7.7.49" evidence="1"/>
<dbReference type="EMBL" id="AJWK01024851">
    <property type="status" value="NOT_ANNOTATED_CDS"/>
    <property type="molecule type" value="Genomic_DNA"/>
</dbReference>
<keyword evidence="2" id="KW-0808">Transferase</keyword>
<protein>
    <recommendedName>
        <fullName evidence="1">RNA-directed DNA polymerase</fullName>
        <ecNumber evidence="1">2.7.7.49</ecNumber>
    </recommendedName>
</protein>
<dbReference type="Gene3D" id="2.40.70.10">
    <property type="entry name" value="Acid Proteases"/>
    <property type="match status" value="1"/>
</dbReference>
<dbReference type="InterPro" id="IPR043502">
    <property type="entry name" value="DNA/RNA_pol_sf"/>
</dbReference>
<dbReference type="SUPFAM" id="SSF50630">
    <property type="entry name" value="Acid proteases"/>
    <property type="match status" value="1"/>
</dbReference>
<dbReference type="PANTHER" id="PTHR37984:SF5">
    <property type="entry name" value="PROTEIN NYNRIN-LIKE"/>
    <property type="match status" value="1"/>
</dbReference>
<dbReference type="InterPro" id="IPR050951">
    <property type="entry name" value="Retrovirus_Pol_polyprotein"/>
</dbReference>
<keyword evidence="5" id="KW-0378">Hydrolase</keyword>
<evidence type="ECO:0000256" key="6">
    <source>
        <dbReference type="ARBA" id="ARBA00023268"/>
    </source>
</evidence>
<dbReference type="Gene3D" id="3.30.70.270">
    <property type="match status" value="2"/>
</dbReference>
<evidence type="ECO:0000313" key="10">
    <source>
        <dbReference type="Proteomes" id="UP000092461"/>
    </source>
</evidence>
<sequence length="646" mass="72844">MNAIFSNKRFGRKYLSARINDHPVEFQLDCAADLSMISRDTWVAIGRPPLTASTITVRDAQAGEIPVEGEFQCRITLLGKEICGRCIVSSSTHSNLFGIEWIEDLGLWDLAPNAFCNTVKRDLDTTQAVRELQTKFPIVFSPEMGLCTEASGTIHLKSDATPIFRPKRPVAFHMASIIDEELERLQSSGIITPVEFSQWAAPIVVARKPNGKIRICGDYSTGLNESVETNNYPIPDPDSLFSRLSGNKIFSHVDLSDAYLQIPVDEESSKLLTIHTHRGLFRFNRLPPGIRSAPGIFQEIVERMLQGIPGVISYFDDICVASTNAEEHFSTLQAVFQRLQDFNFRVKLEKYQEGLHPDPAKVEAINNMPAPRNVQELRSFLGAVQFWGKFVDSMSHIRVPLDRLLKKNVRWNWSRECENSFQRFKEILKSDLLLTHYNPKLPILVASDASSYAIGCVAYHEFPDGSLKAFYHASRKLTDTEAKYSQVEKEGLGLTFAVKKFHRFIYGRKFTLLTDHKPLVSIFGSKKGIPVHTANRLQRWALILLGYEFDIKYTATGQFGHADVLSRLISSQRRRQEDEVIIALIDADISIDSEIARDVASHLPVDFKMIQRASQTSPALQEVARYITGGWPSSRNVIQSGNIKIL</sequence>
<proteinExistence type="predicted"/>
<dbReference type="InterPro" id="IPR000477">
    <property type="entry name" value="RT_dom"/>
</dbReference>
<evidence type="ECO:0000256" key="2">
    <source>
        <dbReference type="ARBA" id="ARBA00022679"/>
    </source>
</evidence>
<reference evidence="10" key="1">
    <citation type="submission" date="2012-05" db="EMBL/GenBank/DDBJ databases">
        <title>Whole Genome Assembly of Lutzomyia longipalpis.</title>
        <authorList>
            <person name="Richards S."/>
            <person name="Qu C."/>
            <person name="Dillon R."/>
            <person name="Worley K."/>
            <person name="Scherer S."/>
            <person name="Batterton M."/>
            <person name="Taylor A."/>
            <person name="Hawes A."/>
            <person name="Hernandez B."/>
            <person name="Kovar C."/>
            <person name="Mandapat C."/>
            <person name="Pham C."/>
            <person name="Qu C."/>
            <person name="Jing C."/>
            <person name="Bess C."/>
            <person name="Bandaranaike D."/>
            <person name="Ngo D."/>
            <person name="Ongeri F."/>
            <person name="Arias F."/>
            <person name="Lara F."/>
            <person name="Weissenberger G."/>
            <person name="Kamau G."/>
            <person name="Han H."/>
            <person name="Shen H."/>
            <person name="Dinh H."/>
            <person name="Khalil I."/>
            <person name="Jones J."/>
            <person name="Shafer J."/>
            <person name="Jayaseelan J."/>
            <person name="Quiroz J."/>
            <person name="Blankenburg K."/>
            <person name="Nguyen L."/>
            <person name="Jackson L."/>
            <person name="Francisco L."/>
            <person name="Tang L.-Y."/>
            <person name="Pu L.-L."/>
            <person name="Perales L."/>
            <person name="Lorensuhewa L."/>
            <person name="Munidasa M."/>
            <person name="Coyle M."/>
            <person name="Taylor M."/>
            <person name="Puazo M."/>
            <person name="Firestine M."/>
            <person name="Scheel M."/>
            <person name="Javaid M."/>
            <person name="Wang M."/>
            <person name="Li M."/>
            <person name="Tabassum N."/>
            <person name="Saada N."/>
            <person name="Osuji N."/>
            <person name="Aqrawi P."/>
            <person name="Fu Q."/>
            <person name="Thornton R."/>
            <person name="Raj R."/>
            <person name="Goodspeed R."/>
            <person name="Mata R."/>
            <person name="Najjar R."/>
            <person name="Gubbala S."/>
            <person name="Lee S."/>
            <person name="Denson S."/>
            <person name="Patil S."/>
            <person name="Macmil S."/>
            <person name="Qi S."/>
            <person name="Matskevitch T."/>
            <person name="Palculict T."/>
            <person name="Mathew T."/>
            <person name="Vee V."/>
            <person name="Velamala V."/>
            <person name="Korchina V."/>
            <person name="Cai W."/>
            <person name="Liu W."/>
            <person name="Dai W."/>
            <person name="Zou X."/>
            <person name="Zhu Y."/>
            <person name="Zhang Y."/>
            <person name="Wu Y.-Q."/>
            <person name="Xin Y."/>
            <person name="Nazarath L."/>
            <person name="Kovar C."/>
            <person name="Han Y."/>
            <person name="Muzny D."/>
            <person name="Gibbs R."/>
        </authorList>
    </citation>
    <scope>NUCLEOTIDE SEQUENCE [LARGE SCALE GENOMIC DNA]</scope>
    <source>
        <strain evidence="10">Jacobina</strain>
    </source>
</reference>
<keyword evidence="4" id="KW-0540">Nuclease</keyword>
<reference evidence="9" key="3">
    <citation type="submission" date="2020-05" db="UniProtKB">
        <authorList>
            <consortium name="EnsemblMetazoa"/>
        </authorList>
    </citation>
    <scope>IDENTIFICATION</scope>
    <source>
        <strain evidence="9">Jacobina</strain>
    </source>
</reference>
<keyword evidence="3" id="KW-0548">Nucleotidyltransferase</keyword>
<evidence type="ECO:0000259" key="7">
    <source>
        <dbReference type="PROSITE" id="PS50878"/>
    </source>
</evidence>
<dbReference type="GO" id="GO:0004519">
    <property type="term" value="F:endonuclease activity"/>
    <property type="evidence" value="ECO:0007669"/>
    <property type="project" value="UniProtKB-KW"/>
</dbReference>
<evidence type="ECO:0000256" key="4">
    <source>
        <dbReference type="ARBA" id="ARBA00022722"/>
    </source>
</evidence>
<evidence type="ECO:0000313" key="9">
    <source>
        <dbReference type="EnsemblMetazoa" id="LLOJ007491-PA"/>
    </source>
</evidence>
<dbReference type="EMBL" id="GITU01003244">
    <property type="protein sequence ID" value="MBC1171947.1"/>
    <property type="molecule type" value="Transcribed_RNA"/>
</dbReference>
<reference evidence="8" key="2">
    <citation type="journal article" date="2020" name="BMC">
        <title>Leishmania infection induces a limited differential gene expression in the sand fly midgut.</title>
        <authorList>
            <person name="Coutinho-Abreu I.V."/>
            <person name="Serafim T.D."/>
            <person name="Meneses C."/>
            <person name="Kamhawi S."/>
            <person name="Oliveira F."/>
            <person name="Valenzuela J.G."/>
        </authorList>
    </citation>
    <scope>NUCLEOTIDE SEQUENCE</scope>
    <source>
        <strain evidence="8">Jacobina</strain>
        <tissue evidence="8">Midgut</tissue>
    </source>
</reference>
<dbReference type="CDD" id="cd01647">
    <property type="entry name" value="RT_LTR"/>
    <property type="match status" value="1"/>
</dbReference>
<dbReference type="CDD" id="cd09274">
    <property type="entry name" value="RNase_HI_RT_Ty3"/>
    <property type="match status" value="1"/>
</dbReference>
<dbReference type="Pfam" id="PF17919">
    <property type="entry name" value="RT_RNaseH_2"/>
    <property type="match status" value="1"/>
</dbReference>
<dbReference type="GO" id="GO:0003964">
    <property type="term" value="F:RNA-directed DNA polymerase activity"/>
    <property type="evidence" value="ECO:0007669"/>
    <property type="project" value="UniProtKB-EC"/>
</dbReference>
<evidence type="ECO:0000313" key="8">
    <source>
        <dbReference type="EMBL" id="MBC1171947.1"/>
    </source>
</evidence>
<evidence type="ECO:0000256" key="3">
    <source>
        <dbReference type="ARBA" id="ARBA00022695"/>
    </source>
</evidence>
<dbReference type="Pfam" id="PF00078">
    <property type="entry name" value="RVT_1"/>
    <property type="match status" value="1"/>
</dbReference>
<dbReference type="InterPro" id="IPR021109">
    <property type="entry name" value="Peptidase_aspartic_dom_sf"/>
</dbReference>
<dbReference type="EnsemblMetazoa" id="LLOJ007491-RA">
    <property type="protein sequence ID" value="LLOJ007491-PA"/>
    <property type="gene ID" value="LLOJ007491"/>
</dbReference>
<organism evidence="9 10">
    <name type="scientific">Lutzomyia longipalpis</name>
    <name type="common">Sand fly</name>
    <dbReference type="NCBI Taxonomy" id="7200"/>
    <lineage>
        <taxon>Eukaryota</taxon>
        <taxon>Metazoa</taxon>
        <taxon>Ecdysozoa</taxon>
        <taxon>Arthropoda</taxon>
        <taxon>Hexapoda</taxon>
        <taxon>Insecta</taxon>
        <taxon>Pterygota</taxon>
        <taxon>Neoptera</taxon>
        <taxon>Endopterygota</taxon>
        <taxon>Diptera</taxon>
        <taxon>Nematocera</taxon>
        <taxon>Psychodoidea</taxon>
        <taxon>Psychodidae</taxon>
        <taxon>Lutzomyia</taxon>
        <taxon>Lutzomyia</taxon>
    </lineage>
</organism>
<dbReference type="InterPro" id="IPR043128">
    <property type="entry name" value="Rev_trsase/Diguanyl_cyclase"/>
</dbReference>
<dbReference type="FunFam" id="3.30.70.270:FF:000020">
    <property type="entry name" value="Transposon Tf2-6 polyprotein-like Protein"/>
    <property type="match status" value="1"/>
</dbReference>
<evidence type="ECO:0000256" key="5">
    <source>
        <dbReference type="ARBA" id="ARBA00022759"/>
    </source>
</evidence>
<evidence type="ECO:0000256" key="1">
    <source>
        <dbReference type="ARBA" id="ARBA00012493"/>
    </source>
</evidence>
<dbReference type="PANTHER" id="PTHR37984">
    <property type="entry name" value="PROTEIN CBG26694"/>
    <property type="match status" value="1"/>
</dbReference>
<dbReference type="AlphaFoldDB" id="A0A1B0CRJ3"/>
<dbReference type="VEuPathDB" id="VectorBase:LLOJ007491"/>
<keyword evidence="5" id="KW-0255">Endonuclease</keyword>
<dbReference type="SUPFAM" id="SSF56672">
    <property type="entry name" value="DNA/RNA polymerases"/>
    <property type="match status" value="1"/>
</dbReference>
<keyword evidence="6" id="KW-0511">Multifunctional enzyme</keyword>
<feature type="domain" description="Reverse transcriptase" evidence="7">
    <location>
        <begin position="187"/>
        <end position="385"/>
    </location>
</feature>
<dbReference type="PROSITE" id="PS50878">
    <property type="entry name" value="RT_POL"/>
    <property type="match status" value="1"/>
</dbReference>
<name>A0A1B0CRJ3_LUTLO</name>
<dbReference type="Proteomes" id="UP000092461">
    <property type="component" value="Unassembled WGS sequence"/>
</dbReference>
<accession>A0A1B0CRJ3</accession>
<dbReference type="VEuPathDB" id="VectorBase:LLONM1_007147"/>
<dbReference type="InterPro" id="IPR041577">
    <property type="entry name" value="RT_RNaseH_2"/>
</dbReference>